<evidence type="ECO:0000313" key="1">
    <source>
        <dbReference type="EMBL" id="JAE15743.1"/>
    </source>
</evidence>
<reference evidence="1" key="2">
    <citation type="journal article" date="2015" name="Data Brief">
        <title>Shoot transcriptome of the giant reed, Arundo donax.</title>
        <authorList>
            <person name="Barrero R.A."/>
            <person name="Guerrero F.D."/>
            <person name="Moolhuijzen P."/>
            <person name="Goolsby J.A."/>
            <person name="Tidwell J."/>
            <person name="Bellgard S.E."/>
            <person name="Bellgard M.I."/>
        </authorList>
    </citation>
    <scope>NUCLEOTIDE SEQUENCE</scope>
    <source>
        <tissue evidence="1">Shoot tissue taken approximately 20 cm above the soil surface</tissue>
    </source>
</reference>
<organism evidence="1">
    <name type="scientific">Arundo donax</name>
    <name type="common">Giant reed</name>
    <name type="synonym">Donax arundinaceus</name>
    <dbReference type="NCBI Taxonomy" id="35708"/>
    <lineage>
        <taxon>Eukaryota</taxon>
        <taxon>Viridiplantae</taxon>
        <taxon>Streptophyta</taxon>
        <taxon>Embryophyta</taxon>
        <taxon>Tracheophyta</taxon>
        <taxon>Spermatophyta</taxon>
        <taxon>Magnoliopsida</taxon>
        <taxon>Liliopsida</taxon>
        <taxon>Poales</taxon>
        <taxon>Poaceae</taxon>
        <taxon>PACMAD clade</taxon>
        <taxon>Arundinoideae</taxon>
        <taxon>Arundineae</taxon>
        <taxon>Arundo</taxon>
    </lineage>
</organism>
<sequence length="29" mass="3284">MLSAAAASGPAWRAFVEGLWWQKPRPRSR</sequence>
<name>A0A0A9G505_ARUDO</name>
<protein>
    <submittedName>
        <fullName evidence="1">Uncharacterized protein</fullName>
    </submittedName>
</protein>
<accession>A0A0A9G505</accession>
<dbReference type="AlphaFoldDB" id="A0A0A9G505"/>
<proteinExistence type="predicted"/>
<dbReference type="EMBL" id="GBRH01182153">
    <property type="protein sequence ID" value="JAE15743.1"/>
    <property type="molecule type" value="Transcribed_RNA"/>
</dbReference>
<reference evidence="1" key="1">
    <citation type="submission" date="2014-09" db="EMBL/GenBank/DDBJ databases">
        <authorList>
            <person name="Magalhaes I.L.F."/>
            <person name="Oliveira U."/>
            <person name="Santos F.R."/>
            <person name="Vidigal T.H.D.A."/>
            <person name="Brescovit A.D."/>
            <person name="Santos A.J."/>
        </authorList>
    </citation>
    <scope>NUCLEOTIDE SEQUENCE</scope>
    <source>
        <tissue evidence="1">Shoot tissue taken approximately 20 cm above the soil surface</tissue>
    </source>
</reference>